<keyword evidence="4 6" id="KW-1133">Transmembrane helix</keyword>
<evidence type="ECO:0000313" key="8">
    <source>
        <dbReference type="Proteomes" id="UP000297839"/>
    </source>
</evidence>
<keyword evidence="2" id="KW-1003">Cell membrane</keyword>
<gene>
    <name evidence="7" type="ORF">EZ216_06910</name>
</gene>
<feature type="transmembrane region" description="Helical" evidence="6">
    <location>
        <begin position="185"/>
        <end position="206"/>
    </location>
</feature>
<reference evidence="7 8" key="1">
    <citation type="submission" date="2019-03" db="EMBL/GenBank/DDBJ databases">
        <title>Ramlibacter sp. 18x22-1, whole genome shotgun sequence.</title>
        <authorList>
            <person name="Zhang X."/>
            <person name="Feng G."/>
            <person name="Zhu H."/>
        </authorList>
    </citation>
    <scope>NUCLEOTIDE SEQUENCE [LARGE SCALE GENOMIC DNA]</scope>
    <source>
        <strain evidence="7 8">18x22-1</strain>
    </source>
</reference>
<evidence type="ECO:0000256" key="2">
    <source>
        <dbReference type="ARBA" id="ARBA00022475"/>
    </source>
</evidence>
<feature type="transmembrane region" description="Helical" evidence="6">
    <location>
        <begin position="38"/>
        <end position="63"/>
    </location>
</feature>
<feature type="transmembrane region" description="Helical" evidence="6">
    <location>
        <begin position="110"/>
        <end position="132"/>
    </location>
</feature>
<dbReference type="EMBL" id="SMLK01000001">
    <property type="protein sequence ID" value="TFZ08866.1"/>
    <property type="molecule type" value="Genomic_DNA"/>
</dbReference>
<comment type="subcellular location">
    <subcellularLocation>
        <location evidence="1">Cell membrane</location>
        <topology evidence="1">Multi-pass membrane protein</topology>
    </subcellularLocation>
</comment>
<keyword evidence="8" id="KW-1185">Reference proteome</keyword>
<dbReference type="GO" id="GO:0015171">
    <property type="term" value="F:amino acid transmembrane transporter activity"/>
    <property type="evidence" value="ECO:0007669"/>
    <property type="project" value="TreeGrafter"/>
</dbReference>
<evidence type="ECO:0000256" key="4">
    <source>
        <dbReference type="ARBA" id="ARBA00022989"/>
    </source>
</evidence>
<dbReference type="Pfam" id="PF01810">
    <property type="entry name" value="LysE"/>
    <property type="match status" value="1"/>
</dbReference>
<name>A0A4Z0CB38_9BURK</name>
<dbReference type="RefSeq" id="WP_135248951.1">
    <property type="nucleotide sequence ID" value="NZ_SMLK01000001.1"/>
</dbReference>
<evidence type="ECO:0000256" key="6">
    <source>
        <dbReference type="SAM" id="Phobius"/>
    </source>
</evidence>
<dbReference type="PANTHER" id="PTHR30086">
    <property type="entry name" value="ARGININE EXPORTER PROTEIN ARGO"/>
    <property type="match status" value="1"/>
</dbReference>
<evidence type="ECO:0000313" key="7">
    <source>
        <dbReference type="EMBL" id="TFZ08866.1"/>
    </source>
</evidence>
<dbReference type="PANTHER" id="PTHR30086:SF20">
    <property type="entry name" value="ARGININE EXPORTER PROTEIN ARGO-RELATED"/>
    <property type="match status" value="1"/>
</dbReference>
<dbReference type="Proteomes" id="UP000297839">
    <property type="component" value="Unassembled WGS sequence"/>
</dbReference>
<evidence type="ECO:0000256" key="1">
    <source>
        <dbReference type="ARBA" id="ARBA00004651"/>
    </source>
</evidence>
<protein>
    <submittedName>
        <fullName evidence="7">LysE family translocator</fullName>
    </submittedName>
</protein>
<feature type="transmembrane region" description="Helical" evidence="6">
    <location>
        <begin position="69"/>
        <end position="89"/>
    </location>
</feature>
<accession>A0A4Z0CB38</accession>
<feature type="transmembrane region" description="Helical" evidence="6">
    <location>
        <begin position="6"/>
        <end position="26"/>
    </location>
</feature>
<comment type="caution">
    <text evidence="7">The sequence shown here is derived from an EMBL/GenBank/DDBJ whole genome shotgun (WGS) entry which is preliminary data.</text>
</comment>
<evidence type="ECO:0000256" key="3">
    <source>
        <dbReference type="ARBA" id="ARBA00022692"/>
    </source>
</evidence>
<keyword evidence="5 6" id="KW-0472">Membrane</keyword>
<feature type="transmembrane region" description="Helical" evidence="6">
    <location>
        <begin position="144"/>
        <end position="173"/>
    </location>
</feature>
<keyword evidence="3 6" id="KW-0812">Transmembrane</keyword>
<dbReference type="AlphaFoldDB" id="A0A4Z0CB38"/>
<dbReference type="GO" id="GO:0005886">
    <property type="term" value="C:plasma membrane"/>
    <property type="evidence" value="ECO:0007669"/>
    <property type="project" value="UniProtKB-SubCell"/>
</dbReference>
<dbReference type="InterPro" id="IPR001123">
    <property type="entry name" value="LeuE-type"/>
</dbReference>
<dbReference type="OrthoDB" id="9804822at2"/>
<organism evidence="7 8">
    <name type="scientific">Ramlibacter humi</name>
    <dbReference type="NCBI Taxonomy" id="2530451"/>
    <lineage>
        <taxon>Bacteria</taxon>
        <taxon>Pseudomonadati</taxon>
        <taxon>Pseudomonadota</taxon>
        <taxon>Betaproteobacteria</taxon>
        <taxon>Burkholderiales</taxon>
        <taxon>Comamonadaceae</taxon>
        <taxon>Ramlibacter</taxon>
    </lineage>
</organism>
<evidence type="ECO:0000256" key="5">
    <source>
        <dbReference type="ARBA" id="ARBA00023136"/>
    </source>
</evidence>
<proteinExistence type="predicted"/>
<sequence length="207" mass="21386">MDPLWLFTLLAVGIIVVPGMDMAFVLSSALVAGRRGGFAAVGGIVAGGVVHVIMGTLGVGLLLQLFPAAFNAVLVAGALYVAWMGVGLWRSPATLAMPAASGAPRALDRTFGRAAVTCLLNPKAYLFMVAVFPQFMHPDRGSLALQAVALGAIIAATQLTIYGAVALGAAGLRDALLRNERLQHAVGRGVALLLIAMAAWTLAQAWR</sequence>